<dbReference type="Proteomes" id="UP000799429">
    <property type="component" value="Unassembled WGS sequence"/>
</dbReference>
<dbReference type="GO" id="GO:0000781">
    <property type="term" value="C:chromosome, telomeric region"/>
    <property type="evidence" value="ECO:0007669"/>
    <property type="project" value="GOC"/>
</dbReference>
<dbReference type="InterPro" id="IPR037113">
    <property type="entry name" value="Hat1_N_sf"/>
</dbReference>
<evidence type="ECO:0000256" key="4">
    <source>
        <dbReference type="ARBA" id="ARBA00022679"/>
    </source>
</evidence>
<keyword evidence="4 7" id="KW-0808">Transferase</keyword>
<reference evidence="14" key="1">
    <citation type="journal article" date="2020" name="Stud. Mycol.">
        <title>101 Dothideomycetes genomes: a test case for predicting lifestyles and emergence of pathogens.</title>
        <authorList>
            <person name="Haridas S."/>
            <person name="Albert R."/>
            <person name="Binder M."/>
            <person name="Bloem J."/>
            <person name="Labutti K."/>
            <person name="Salamov A."/>
            <person name="Andreopoulos B."/>
            <person name="Baker S."/>
            <person name="Barry K."/>
            <person name="Bills G."/>
            <person name="Bluhm B."/>
            <person name="Cannon C."/>
            <person name="Castanera R."/>
            <person name="Culley D."/>
            <person name="Daum C."/>
            <person name="Ezra D."/>
            <person name="Gonzalez J."/>
            <person name="Henrissat B."/>
            <person name="Kuo A."/>
            <person name="Liang C."/>
            <person name="Lipzen A."/>
            <person name="Lutzoni F."/>
            <person name="Magnuson J."/>
            <person name="Mondo S."/>
            <person name="Nolan M."/>
            <person name="Ohm R."/>
            <person name="Pangilinan J."/>
            <person name="Park H.-J."/>
            <person name="Ramirez L."/>
            <person name="Alfaro M."/>
            <person name="Sun H."/>
            <person name="Tritt A."/>
            <person name="Yoshinaga Y."/>
            <person name="Zwiers L.-H."/>
            <person name="Turgeon B."/>
            <person name="Goodwin S."/>
            <person name="Spatafora J."/>
            <person name="Crous P."/>
            <person name="Grigoriev I."/>
        </authorList>
    </citation>
    <scope>NUCLEOTIDE SEQUENCE</scope>
    <source>
        <strain evidence="14">CBS 101060</strain>
    </source>
</reference>
<evidence type="ECO:0000313" key="14">
    <source>
        <dbReference type="EMBL" id="KAF2836760.1"/>
    </source>
</evidence>
<dbReference type="InterPro" id="IPR019467">
    <property type="entry name" value="Hat1_N"/>
</dbReference>
<evidence type="ECO:0000256" key="11">
    <source>
        <dbReference type="SAM" id="Coils"/>
    </source>
</evidence>
<dbReference type="EC" id="2.3.1.48" evidence="2 7"/>
<evidence type="ECO:0000256" key="12">
    <source>
        <dbReference type="SAM" id="MobiDB-lite"/>
    </source>
</evidence>
<protein>
    <recommendedName>
        <fullName evidence="3 7">Histone acetyltransferase type B catalytic subunit</fullName>
        <ecNumber evidence="2 7">2.3.1.48</ecNumber>
    </recommendedName>
</protein>
<feature type="region of interest" description="Interaction with histone H4 N-terminus" evidence="9">
    <location>
        <begin position="52"/>
        <end position="54"/>
    </location>
</feature>
<keyword evidence="5 7" id="KW-0012">Acyltransferase</keyword>
<dbReference type="Pfam" id="PF10394">
    <property type="entry name" value="Hat1_N"/>
    <property type="match status" value="1"/>
</dbReference>
<comment type="catalytic activity">
    <reaction evidence="6 7">
        <text>L-lysyl-[protein] + acetyl-CoA = N(6)-acetyl-L-lysyl-[protein] + CoA + H(+)</text>
        <dbReference type="Rhea" id="RHEA:45948"/>
        <dbReference type="Rhea" id="RHEA-COMP:9752"/>
        <dbReference type="Rhea" id="RHEA-COMP:10731"/>
        <dbReference type="ChEBI" id="CHEBI:15378"/>
        <dbReference type="ChEBI" id="CHEBI:29969"/>
        <dbReference type="ChEBI" id="CHEBI:57287"/>
        <dbReference type="ChEBI" id="CHEBI:57288"/>
        <dbReference type="ChEBI" id="CHEBI:61930"/>
        <dbReference type="EC" id="2.3.1.48"/>
    </reaction>
</comment>
<feature type="coiled-coil region" evidence="11">
    <location>
        <begin position="432"/>
        <end position="459"/>
    </location>
</feature>
<proteinExistence type="inferred from homology"/>
<dbReference type="PIRSF" id="PIRSF038084">
    <property type="entry name" value="HAT-B_cat"/>
    <property type="match status" value="1"/>
</dbReference>
<sequence>MAETGLAELDAWLTSANDVFEIDLLRPNSQSKPTSALEEPFNPTFTYPIFGEEETIFGHKGLRIKLSLRAHDLRPSLEIRQDEVFKPIGKTQAMDVKEMMKDFLPSSAFENTASKERIDTIGWKPPGTLLTTYKRGGRSFEIWYSSLSKPEAKEILRGMQILVPLFIEGGTLQDLEEAAWTIERWKLFLIYEVTPLKSSPKSTPYTFVGFSTSYRLWVPPTVEISERLSFVSSTPVPLPTLGPNPSDVEHDKLPPYNPLESPSRERISQFLILPPFQGQSHGAALYTAMASLFRSDASVFEITVEDPNEAFDDLRDWSDLAYLRSTFPSFKTLQVPDSVPAEMLAPKEFIPVNYLLPPDVADPIRYKSKIAPRQFARLCEMHLLSGIPPLHRSKARITRKDKSAHENDRRYFFWRLLVKERLYIRNKDQLVQLDREERIEKVEQTVDSVEEEYVRLLNAAEKRGHRGTMGEEEAANGKALASRGKRKTRVVEEDEDEDEDDTDHSKRIKRA</sequence>
<dbReference type="OrthoDB" id="10253098at2759"/>
<dbReference type="EMBL" id="MU006102">
    <property type="protein sequence ID" value="KAF2836760.1"/>
    <property type="molecule type" value="Genomic_DNA"/>
</dbReference>
<dbReference type="Gene3D" id="3.40.630.30">
    <property type="match status" value="1"/>
</dbReference>
<name>A0A9P4VNZ5_9PEZI</name>
<feature type="compositionally biased region" description="Acidic residues" evidence="12">
    <location>
        <begin position="492"/>
        <end position="502"/>
    </location>
</feature>
<evidence type="ECO:0000256" key="6">
    <source>
        <dbReference type="ARBA" id="ARBA00048017"/>
    </source>
</evidence>
<dbReference type="Gene3D" id="3.90.360.10">
    <property type="entry name" value="Histone acetyl transferase 1 (HAT1), N-terminal domain"/>
    <property type="match status" value="1"/>
</dbReference>
<evidence type="ECO:0000259" key="13">
    <source>
        <dbReference type="Pfam" id="PF10394"/>
    </source>
</evidence>
<evidence type="ECO:0000256" key="3">
    <source>
        <dbReference type="ARBA" id="ARBA00021268"/>
    </source>
</evidence>
<comment type="subcellular location">
    <subcellularLocation>
        <location evidence="7">Cytoplasm</location>
    </subcellularLocation>
    <subcellularLocation>
        <location evidence="7">Nucleus</location>
    </subcellularLocation>
</comment>
<evidence type="ECO:0000256" key="5">
    <source>
        <dbReference type="ARBA" id="ARBA00023315"/>
    </source>
</evidence>
<comment type="caution">
    <text evidence="14">The sequence shown here is derived from an EMBL/GenBank/DDBJ whole genome shotgun (WGS) entry which is preliminary data.</text>
</comment>
<dbReference type="InterPro" id="IPR016181">
    <property type="entry name" value="Acyl_CoA_acyltransferase"/>
</dbReference>
<dbReference type="GO" id="GO:0005634">
    <property type="term" value="C:nucleus"/>
    <property type="evidence" value="ECO:0007669"/>
    <property type="project" value="UniProtKB-SubCell"/>
</dbReference>
<evidence type="ECO:0000256" key="8">
    <source>
        <dbReference type="PIRSR" id="PIRSR038084-1"/>
    </source>
</evidence>
<feature type="region of interest" description="Disordered" evidence="12">
    <location>
        <begin position="463"/>
        <end position="511"/>
    </location>
</feature>
<feature type="domain" description="Histone acetyl transferase HAT1 N-terminal" evidence="13">
    <location>
        <begin position="12"/>
        <end position="168"/>
    </location>
</feature>
<comment type="similarity">
    <text evidence="1 7">Belongs to the HAT1 family.</text>
</comment>
<evidence type="ECO:0000313" key="15">
    <source>
        <dbReference type="Proteomes" id="UP000799429"/>
    </source>
</evidence>
<evidence type="ECO:0000256" key="7">
    <source>
        <dbReference type="PIRNR" id="PIRNR038084"/>
    </source>
</evidence>
<evidence type="ECO:0000256" key="1">
    <source>
        <dbReference type="ARBA" id="ARBA00010543"/>
    </source>
</evidence>
<keyword evidence="7" id="KW-0963">Cytoplasm</keyword>
<dbReference type="SUPFAM" id="SSF55729">
    <property type="entry name" value="Acyl-CoA N-acyltransferases (Nat)"/>
    <property type="match status" value="1"/>
</dbReference>
<dbReference type="PANTHER" id="PTHR12046">
    <property type="entry name" value="HISTONE ACETYLTRANSFERASE TYPE B CATALYTIC SUBUNIT"/>
    <property type="match status" value="1"/>
</dbReference>
<keyword evidence="11" id="KW-0175">Coiled coil</keyword>
<organism evidence="14 15">
    <name type="scientific">Patellaria atrata CBS 101060</name>
    <dbReference type="NCBI Taxonomy" id="1346257"/>
    <lineage>
        <taxon>Eukaryota</taxon>
        <taxon>Fungi</taxon>
        <taxon>Dikarya</taxon>
        <taxon>Ascomycota</taxon>
        <taxon>Pezizomycotina</taxon>
        <taxon>Dothideomycetes</taxon>
        <taxon>Dothideomycetes incertae sedis</taxon>
        <taxon>Patellariales</taxon>
        <taxon>Patellariaceae</taxon>
        <taxon>Patellaria</taxon>
    </lineage>
</organism>
<evidence type="ECO:0000256" key="9">
    <source>
        <dbReference type="PIRSR" id="PIRSR038084-2"/>
    </source>
</evidence>
<dbReference type="AlphaFoldDB" id="A0A9P4VNZ5"/>
<dbReference type="GO" id="GO:0031509">
    <property type="term" value="P:subtelomeric heterochromatin formation"/>
    <property type="evidence" value="ECO:0007669"/>
    <property type="project" value="InterPro"/>
</dbReference>
<keyword evidence="7" id="KW-0539">Nucleus</keyword>
<feature type="site" description="Interaction with histone H4 N-terminus" evidence="10">
    <location>
        <position position="180"/>
    </location>
</feature>
<keyword evidence="15" id="KW-1185">Reference proteome</keyword>
<comment type="subunit">
    <text evidence="7">Component of the HAT-B complex composed of at least HAT1 and HAT2. The HAT-B complex binds to histone H4 tail.</text>
</comment>
<dbReference type="GO" id="GO:0005737">
    <property type="term" value="C:cytoplasm"/>
    <property type="evidence" value="ECO:0007669"/>
    <property type="project" value="UniProtKB-SubCell"/>
</dbReference>
<evidence type="ECO:0000256" key="2">
    <source>
        <dbReference type="ARBA" id="ARBA00013184"/>
    </source>
</evidence>
<accession>A0A9P4VNZ5</accession>
<feature type="active site" description="Proton donor/acceptor" evidence="8">
    <location>
        <position position="305"/>
    </location>
</feature>
<dbReference type="InterPro" id="IPR017380">
    <property type="entry name" value="Hist_AcTrfase_B-typ_cat-su"/>
</dbReference>
<feature type="binding site" evidence="9">
    <location>
        <begin position="270"/>
        <end position="272"/>
    </location>
    <ligand>
        <name>acetyl-CoA</name>
        <dbReference type="ChEBI" id="CHEBI:57288"/>
    </ligand>
</feature>
<comment type="function">
    <text evidence="7">Catalytic component of the histone acetylase B (HAT-B) complex. Has intrinsic substrate specificity that modifies lysine in recognition sequence GXGKXG. Involved in DNA double-strand break repair.</text>
</comment>
<feature type="binding site" evidence="9">
    <location>
        <position position="308"/>
    </location>
    <ligand>
        <name>acetyl-CoA</name>
        <dbReference type="ChEBI" id="CHEBI:57288"/>
    </ligand>
</feature>
<evidence type="ECO:0000256" key="10">
    <source>
        <dbReference type="PIRSR" id="PIRSR038084-3"/>
    </source>
</evidence>
<dbReference type="GO" id="GO:0004402">
    <property type="term" value="F:histone acetyltransferase activity"/>
    <property type="evidence" value="ECO:0007669"/>
    <property type="project" value="UniProtKB-UniRule"/>
</dbReference>
<gene>
    <name evidence="14" type="ORF">M501DRAFT_1033417</name>
</gene>